<dbReference type="AlphaFoldDB" id="A0A5J4VPX0"/>
<name>A0A5J4VPX0_9EUKA</name>
<evidence type="ECO:0000313" key="1">
    <source>
        <dbReference type="EMBL" id="KAA6384535.1"/>
    </source>
</evidence>
<reference evidence="1 2" key="1">
    <citation type="submission" date="2019-03" db="EMBL/GenBank/DDBJ databases">
        <title>Single cell metagenomics reveals metabolic interactions within the superorganism composed of flagellate Streblomastix strix and complex community of Bacteroidetes bacteria on its surface.</title>
        <authorList>
            <person name="Treitli S.C."/>
            <person name="Kolisko M."/>
            <person name="Husnik F."/>
            <person name="Keeling P."/>
            <person name="Hampl V."/>
        </authorList>
    </citation>
    <scope>NUCLEOTIDE SEQUENCE [LARGE SCALE GENOMIC DNA]</scope>
    <source>
        <strain evidence="1">ST1C</strain>
    </source>
</reference>
<dbReference type="EMBL" id="SNRW01005712">
    <property type="protein sequence ID" value="KAA6384535.1"/>
    <property type="molecule type" value="Genomic_DNA"/>
</dbReference>
<organism evidence="1 2">
    <name type="scientific">Streblomastix strix</name>
    <dbReference type="NCBI Taxonomy" id="222440"/>
    <lineage>
        <taxon>Eukaryota</taxon>
        <taxon>Metamonada</taxon>
        <taxon>Preaxostyla</taxon>
        <taxon>Oxymonadida</taxon>
        <taxon>Streblomastigidae</taxon>
        <taxon>Streblomastix</taxon>
    </lineage>
</organism>
<evidence type="ECO:0000313" key="2">
    <source>
        <dbReference type="Proteomes" id="UP000324800"/>
    </source>
</evidence>
<sequence>MAANLLFAASKCQLDYCRIETIQFERGFAYKCVNWTIVELKRQSDVTSYECRFGVNWTIVELKQRYSVRRYVSSYCVNWTIVELKPVIPSLSPCILACQLDYCRIETVLSVFSDVSKKSCQLDYCRIETRQDQQQRKEQDLCQLDYCRIETIETGLNEGVATFLQSCQLDYCRIETAQKNKNRLCVNWTIVELKQRRVLFYVVVLLCVNWTIVELKLGRYHTVVGDFTGVNWTIVELKQMNFPYFCFGQLCQLDYCRIETPHGHFYLMGQIKCQLDYCRIETLVNMGQQPKSLSVNWTIVELKLCGVFSPFLHKKRSVNWTIVELKLVNVDELSMQDTGCQLDYCRIETTVLREWFLAASVCQLDYCRIETVDAQEIKESLEVLIGLLQN</sequence>
<accession>A0A5J4VPX0</accession>
<proteinExistence type="predicted"/>
<comment type="caution">
    <text evidence="1">The sequence shown here is derived from an EMBL/GenBank/DDBJ whole genome shotgun (WGS) entry which is preliminary data.</text>
</comment>
<protein>
    <submittedName>
        <fullName evidence="1">Uncharacterized protein</fullName>
    </submittedName>
</protein>
<dbReference type="Proteomes" id="UP000324800">
    <property type="component" value="Unassembled WGS sequence"/>
</dbReference>
<gene>
    <name evidence="1" type="ORF">EZS28_019937</name>
</gene>